<evidence type="ECO:0000313" key="2">
    <source>
        <dbReference type="Proteomes" id="UP000195897"/>
    </source>
</evidence>
<dbReference type="Proteomes" id="UP000195897">
    <property type="component" value="Unassembled WGS sequence"/>
</dbReference>
<dbReference type="AlphaFoldDB" id="A0A1Y4L9T1"/>
<dbReference type="InterPro" id="IPR029039">
    <property type="entry name" value="Flavoprotein-like_sf"/>
</dbReference>
<comment type="caution">
    <text evidence="1">The sequence shown here is derived from an EMBL/GenBank/DDBJ whole genome shotgun (WGS) entry which is preliminary data.</text>
</comment>
<dbReference type="RefSeq" id="WP_087371701.1">
    <property type="nucleotide sequence ID" value="NZ_NFKK01000004.1"/>
</dbReference>
<gene>
    <name evidence="1" type="ORF">B5F17_05685</name>
</gene>
<sequence length="202" mass="22612">MAGILILNGSPRAPRSNSKRYAALFMNRCKVQCEYQNITRTNHAALCEKMNEVSDVLLVFPLYADGLPVTLLDFLKTLETCPPERKPVISVLINCGFFEHHQNDIAVRMVELFCRQNGYRFGSVLKIASGEAILDTPFCGLVKRKLGQLAAAIVQGKARVLHVSMPLTRGMFVRASTRYWVSYGKKNGVSREQMAVMEIEGK</sequence>
<reference evidence="2" key="1">
    <citation type="submission" date="2017-04" db="EMBL/GenBank/DDBJ databases">
        <title>Function of individual gut microbiota members based on whole genome sequencing of pure cultures obtained from chicken caecum.</title>
        <authorList>
            <person name="Medvecky M."/>
            <person name="Cejkova D."/>
            <person name="Polansky O."/>
            <person name="Karasova D."/>
            <person name="Kubasova T."/>
            <person name="Cizek A."/>
            <person name="Rychlik I."/>
        </authorList>
    </citation>
    <scope>NUCLEOTIDE SEQUENCE [LARGE SCALE GENOMIC DNA]</scope>
    <source>
        <strain evidence="2">An180</strain>
    </source>
</reference>
<protein>
    <recommendedName>
        <fullName evidence="3">Flavodoxin-like fold domain-containing protein</fullName>
    </recommendedName>
</protein>
<evidence type="ECO:0000313" key="1">
    <source>
        <dbReference type="EMBL" id="OUP53498.1"/>
    </source>
</evidence>
<dbReference type="EMBL" id="NFKK01000004">
    <property type="protein sequence ID" value="OUP53498.1"/>
    <property type="molecule type" value="Genomic_DNA"/>
</dbReference>
<dbReference type="SUPFAM" id="SSF52218">
    <property type="entry name" value="Flavoproteins"/>
    <property type="match status" value="1"/>
</dbReference>
<organism evidence="1 2">
    <name type="scientific">Butyricicoccus pullicaecorum</name>
    <dbReference type="NCBI Taxonomy" id="501571"/>
    <lineage>
        <taxon>Bacteria</taxon>
        <taxon>Bacillati</taxon>
        <taxon>Bacillota</taxon>
        <taxon>Clostridia</taxon>
        <taxon>Eubacteriales</taxon>
        <taxon>Butyricicoccaceae</taxon>
        <taxon>Butyricicoccus</taxon>
    </lineage>
</organism>
<name>A0A1Y4L9T1_9FIRM</name>
<evidence type="ECO:0008006" key="3">
    <source>
        <dbReference type="Google" id="ProtNLM"/>
    </source>
</evidence>
<accession>A0A1Y4L9T1</accession>
<proteinExistence type="predicted"/>